<dbReference type="GO" id="GO:0003824">
    <property type="term" value="F:catalytic activity"/>
    <property type="evidence" value="ECO:0007669"/>
    <property type="project" value="InterPro"/>
</dbReference>
<name>A0A1F7IQZ1_9BACT</name>
<comment type="caution">
    <text evidence="2">The sequence shown here is derived from an EMBL/GenBank/DDBJ whole genome shotgun (WGS) entry which is preliminary data.</text>
</comment>
<evidence type="ECO:0000259" key="1">
    <source>
        <dbReference type="Pfam" id="PF00561"/>
    </source>
</evidence>
<dbReference type="AlphaFoldDB" id="A0A1F7IQZ1"/>
<evidence type="ECO:0000313" key="3">
    <source>
        <dbReference type="Proteomes" id="UP000177141"/>
    </source>
</evidence>
<dbReference type="STRING" id="1802061.A3A93_05165"/>
<sequence>MQKKITSFDGTQINYSLSKNSENDAYLVFLHGLGGDLTAWKKELNFFKSKGISTLAVDLRGHGKSDRPDLLDKYKLEYFARDVKTIIDHEKIKKLIIVGHCFGGVVTIMFHKLFPNLAKSYILVDTTYKAPDKLEYLRKKHPYLINIMNLIVGNMNLRKKYFSHVDFSRFEGTSDYDMRRIYSDITNTTLKSWLFTFQTLGKFNGVKILKSMKKPVLVVVGQNDTIFDVLKAKKINSLVTGSELKIIPDANHIVVFNNPIELQNLIFKFVKKFPGFS</sequence>
<dbReference type="InterPro" id="IPR029058">
    <property type="entry name" value="AB_hydrolase_fold"/>
</dbReference>
<proteinExistence type="predicted"/>
<dbReference type="PANTHER" id="PTHR43798">
    <property type="entry name" value="MONOACYLGLYCEROL LIPASE"/>
    <property type="match status" value="1"/>
</dbReference>
<evidence type="ECO:0000313" key="2">
    <source>
        <dbReference type="EMBL" id="OGK45779.1"/>
    </source>
</evidence>
<reference evidence="2 3" key="1">
    <citation type="journal article" date="2016" name="Nat. Commun.">
        <title>Thousands of microbial genomes shed light on interconnected biogeochemical processes in an aquifer system.</title>
        <authorList>
            <person name="Anantharaman K."/>
            <person name="Brown C.T."/>
            <person name="Hug L.A."/>
            <person name="Sharon I."/>
            <person name="Castelle C.J."/>
            <person name="Probst A.J."/>
            <person name="Thomas B.C."/>
            <person name="Singh A."/>
            <person name="Wilkins M.J."/>
            <person name="Karaoz U."/>
            <person name="Brodie E.L."/>
            <person name="Williams K.H."/>
            <person name="Hubbard S.S."/>
            <person name="Banfield J.F."/>
        </authorList>
    </citation>
    <scope>NUCLEOTIDE SEQUENCE [LARGE SCALE GENOMIC DNA]</scope>
</reference>
<dbReference type="PRINTS" id="PR00412">
    <property type="entry name" value="EPOXHYDRLASE"/>
</dbReference>
<gene>
    <name evidence="2" type="ORF">A3A93_05165</name>
</gene>
<dbReference type="EMBL" id="MGAL01000050">
    <property type="protein sequence ID" value="OGK45779.1"/>
    <property type="molecule type" value="Genomic_DNA"/>
</dbReference>
<protein>
    <recommendedName>
        <fullName evidence="1">AB hydrolase-1 domain-containing protein</fullName>
    </recommendedName>
</protein>
<dbReference type="Gene3D" id="3.40.50.1820">
    <property type="entry name" value="alpha/beta hydrolase"/>
    <property type="match status" value="1"/>
</dbReference>
<dbReference type="Pfam" id="PF00561">
    <property type="entry name" value="Abhydrolase_1"/>
    <property type="match status" value="1"/>
</dbReference>
<dbReference type="InterPro" id="IPR000639">
    <property type="entry name" value="Epox_hydrolase-like"/>
</dbReference>
<dbReference type="SUPFAM" id="SSF53474">
    <property type="entry name" value="alpha/beta-Hydrolases"/>
    <property type="match status" value="1"/>
</dbReference>
<organism evidence="2 3">
    <name type="scientific">Candidatus Roizmanbacteria bacterium RIFCSPLOWO2_01_FULL_38_12</name>
    <dbReference type="NCBI Taxonomy" id="1802061"/>
    <lineage>
        <taxon>Bacteria</taxon>
        <taxon>Candidatus Roizmaniibacteriota</taxon>
    </lineage>
</organism>
<dbReference type="InterPro" id="IPR050266">
    <property type="entry name" value="AB_hydrolase_sf"/>
</dbReference>
<dbReference type="Proteomes" id="UP000177141">
    <property type="component" value="Unassembled WGS sequence"/>
</dbReference>
<feature type="domain" description="AB hydrolase-1" evidence="1">
    <location>
        <begin position="27"/>
        <end position="259"/>
    </location>
</feature>
<dbReference type="InterPro" id="IPR000073">
    <property type="entry name" value="AB_hydrolase_1"/>
</dbReference>
<dbReference type="PRINTS" id="PR00111">
    <property type="entry name" value="ABHYDROLASE"/>
</dbReference>
<accession>A0A1F7IQZ1</accession>